<dbReference type="InterPro" id="IPR035992">
    <property type="entry name" value="Ricin_B-like_lectins"/>
</dbReference>
<dbReference type="InterPro" id="IPR003410">
    <property type="entry name" value="HYR_dom"/>
</dbReference>
<dbReference type="Gene3D" id="2.80.10.50">
    <property type="match status" value="1"/>
</dbReference>
<comment type="caution">
    <text evidence="3">The sequence shown here is derived from an EMBL/GenBank/DDBJ whole genome shotgun (WGS) entry which is preliminary data.</text>
</comment>
<dbReference type="PANTHER" id="PTHR24273:SF32">
    <property type="entry name" value="HYALIN"/>
    <property type="match status" value="1"/>
</dbReference>
<evidence type="ECO:0000313" key="3">
    <source>
        <dbReference type="EMBL" id="KAG2487770.1"/>
    </source>
</evidence>
<sequence>MAYDDLFRLSTAPGCWRSDVRKCYTGSLYSPDSLTGACKDKTPPAVTVPGPITAEATSFEDLVSGSLTPTCVPPSGSTFALGETTVTCNATDAAGNTGSAKFKVYVVDTTPPFFTSTTIAPITGPSTSAAGAIVSFALPDATDTVGPVTVTCWPAPDSPFPMGATVVSCSVVDGAGNTGMETASFTVTVTSPCDGNPCGASPNVGVKASATRCACSCEPGYVPVAQLDGSTSCQVLPSDYVTIRTNTDMWDAAVEDHCVQALSADGDCDVQAQPCSPTLATQKWQWVSQGDGYANIKLGDQCLKVGPTLVDMGTLKYNPALVRPCDGSDSQLFKVRAI</sequence>
<dbReference type="PROSITE" id="PS50825">
    <property type="entry name" value="HYR"/>
    <property type="match status" value="1"/>
</dbReference>
<dbReference type="OrthoDB" id="6515930at2759"/>
<dbReference type="EMBL" id="JAEHOE010000092">
    <property type="protein sequence ID" value="KAG2487770.1"/>
    <property type="molecule type" value="Genomic_DNA"/>
</dbReference>
<name>A0A835XQH6_9CHLO</name>
<dbReference type="Pfam" id="PF02494">
    <property type="entry name" value="HYR"/>
    <property type="match status" value="2"/>
</dbReference>
<feature type="domain" description="HYR" evidence="2">
    <location>
        <begin position="107"/>
        <end position="191"/>
    </location>
</feature>
<dbReference type="SUPFAM" id="SSF50370">
    <property type="entry name" value="Ricin B-like lectins"/>
    <property type="match status" value="1"/>
</dbReference>
<gene>
    <name evidence="3" type="ORF">HYH03_013615</name>
</gene>
<dbReference type="Proteomes" id="UP000612055">
    <property type="component" value="Unassembled WGS sequence"/>
</dbReference>
<dbReference type="PROSITE" id="PS50231">
    <property type="entry name" value="RICIN_B_LECTIN"/>
    <property type="match status" value="1"/>
</dbReference>
<evidence type="ECO:0000313" key="4">
    <source>
        <dbReference type="Proteomes" id="UP000612055"/>
    </source>
</evidence>
<protein>
    <recommendedName>
        <fullName evidence="2">HYR domain-containing protein</fullName>
    </recommendedName>
</protein>
<organism evidence="3 4">
    <name type="scientific">Edaphochlamys debaryana</name>
    <dbReference type="NCBI Taxonomy" id="47281"/>
    <lineage>
        <taxon>Eukaryota</taxon>
        <taxon>Viridiplantae</taxon>
        <taxon>Chlorophyta</taxon>
        <taxon>core chlorophytes</taxon>
        <taxon>Chlorophyceae</taxon>
        <taxon>CS clade</taxon>
        <taxon>Chlamydomonadales</taxon>
        <taxon>Chlamydomonadales incertae sedis</taxon>
        <taxon>Edaphochlamys</taxon>
    </lineage>
</organism>
<keyword evidence="1" id="KW-0677">Repeat</keyword>
<dbReference type="AlphaFoldDB" id="A0A835XQH6"/>
<evidence type="ECO:0000259" key="2">
    <source>
        <dbReference type="PROSITE" id="PS50825"/>
    </source>
</evidence>
<reference evidence="3" key="1">
    <citation type="journal article" date="2020" name="bioRxiv">
        <title>Comparative genomics of Chlamydomonas.</title>
        <authorList>
            <person name="Craig R.J."/>
            <person name="Hasan A.R."/>
            <person name="Ness R.W."/>
            <person name="Keightley P.D."/>
        </authorList>
    </citation>
    <scope>NUCLEOTIDE SEQUENCE</scope>
    <source>
        <strain evidence="3">CCAP 11/70</strain>
    </source>
</reference>
<dbReference type="PANTHER" id="PTHR24273">
    <property type="entry name" value="FI04643P-RELATED"/>
    <property type="match status" value="1"/>
</dbReference>
<accession>A0A835XQH6</accession>
<dbReference type="CDD" id="cd00161">
    <property type="entry name" value="beta-trefoil_Ricin-like"/>
    <property type="match status" value="1"/>
</dbReference>
<keyword evidence="4" id="KW-1185">Reference proteome</keyword>
<evidence type="ECO:0000256" key="1">
    <source>
        <dbReference type="ARBA" id="ARBA00022737"/>
    </source>
</evidence>
<proteinExistence type="predicted"/>